<dbReference type="EMBL" id="JAINUF010000019">
    <property type="protein sequence ID" value="KAJ8337257.1"/>
    <property type="molecule type" value="Genomic_DNA"/>
</dbReference>
<accession>A0A9Q1EED3</accession>
<dbReference type="OrthoDB" id="6358515at2759"/>
<dbReference type="InterPro" id="IPR026512">
    <property type="entry name" value="RGS7BP/RGS9BP"/>
</dbReference>
<keyword evidence="4" id="KW-1185">Reference proteome</keyword>
<keyword evidence="2" id="KW-0734">Signal transduction inhibitor</keyword>
<dbReference type="GO" id="GO:0009968">
    <property type="term" value="P:negative regulation of signal transduction"/>
    <property type="evidence" value="ECO:0007669"/>
    <property type="project" value="UniProtKB-KW"/>
</dbReference>
<comment type="similarity">
    <text evidence="1">Belongs to the RGS7BP/RGS9BP family.</text>
</comment>
<organism evidence="3 4">
    <name type="scientific">Synaphobranchus kaupii</name>
    <name type="common">Kaup's arrowtooth eel</name>
    <dbReference type="NCBI Taxonomy" id="118154"/>
    <lineage>
        <taxon>Eukaryota</taxon>
        <taxon>Metazoa</taxon>
        <taxon>Chordata</taxon>
        <taxon>Craniata</taxon>
        <taxon>Vertebrata</taxon>
        <taxon>Euteleostomi</taxon>
        <taxon>Actinopterygii</taxon>
        <taxon>Neopterygii</taxon>
        <taxon>Teleostei</taxon>
        <taxon>Anguilliformes</taxon>
        <taxon>Synaphobranchidae</taxon>
        <taxon>Synaphobranchus</taxon>
    </lineage>
</organism>
<evidence type="ECO:0000313" key="4">
    <source>
        <dbReference type="Proteomes" id="UP001152622"/>
    </source>
</evidence>
<name>A0A9Q1EED3_SYNKA</name>
<dbReference type="AlphaFoldDB" id="A0A9Q1EED3"/>
<evidence type="ECO:0000313" key="3">
    <source>
        <dbReference type="EMBL" id="KAJ8337257.1"/>
    </source>
</evidence>
<proteinExistence type="inferred from homology"/>
<evidence type="ECO:0000256" key="1">
    <source>
        <dbReference type="ARBA" id="ARBA00007457"/>
    </source>
</evidence>
<reference evidence="3" key="1">
    <citation type="journal article" date="2023" name="Science">
        <title>Genome structures resolve the early diversification of teleost fishes.</title>
        <authorList>
            <person name="Parey E."/>
            <person name="Louis A."/>
            <person name="Montfort J."/>
            <person name="Bouchez O."/>
            <person name="Roques C."/>
            <person name="Iampietro C."/>
            <person name="Lluch J."/>
            <person name="Castinel A."/>
            <person name="Donnadieu C."/>
            <person name="Desvignes T."/>
            <person name="Floi Bucao C."/>
            <person name="Jouanno E."/>
            <person name="Wen M."/>
            <person name="Mejri S."/>
            <person name="Dirks R."/>
            <person name="Jansen H."/>
            <person name="Henkel C."/>
            <person name="Chen W.J."/>
            <person name="Zahm M."/>
            <person name="Cabau C."/>
            <person name="Klopp C."/>
            <person name="Thompson A.W."/>
            <person name="Robinson-Rechavi M."/>
            <person name="Braasch I."/>
            <person name="Lecointre G."/>
            <person name="Bobe J."/>
            <person name="Postlethwait J.H."/>
            <person name="Berthelot C."/>
            <person name="Roest Crollius H."/>
            <person name="Guiguen Y."/>
        </authorList>
    </citation>
    <scope>NUCLEOTIDE SEQUENCE</scope>
    <source>
        <strain evidence="3">WJC10195</strain>
    </source>
</reference>
<dbReference type="PANTHER" id="PTHR21029">
    <property type="entry name" value="R-SEVEN BINDING PROTEIN (R7BP) HOMOLOG"/>
    <property type="match status" value="1"/>
</dbReference>
<sequence length="208" mass="22590">MTLSPAGSSVRRQGHPVAWTYRGWHALPWNPATSNLGPGSECPASGVYPKALLWCASNQKGPPMPLSINKVGADENAGSSQSPADAKALMDSLMKVVACYRQLSSCVGGCTDSVDLRHQLRRTREWAQELATANRQCLTTRLRDKHLPEEERREAELLWVAFSSSLELLHADMCKVFHMGQSFSLSAKAKTFVQTGIQGTVGPGAPVE</sequence>
<protein>
    <submittedName>
        <fullName evidence="3">Uncharacterized protein</fullName>
    </submittedName>
</protein>
<evidence type="ECO:0000256" key="2">
    <source>
        <dbReference type="ARBA" id="ARBA00022700"/>
    </source>
</evidence>
<gene>
    <name evidence="3" type="ORF">SKAU_G00384770</name>
</gene>
<comment type="caution">
    <text evidence="3">The sequence shown here is derived from an EMBL/GenBank/DDBJ whole genome shotgun (WGS) entry which is preliminary data.</text>
</comment>
<dbReference type="Proteomes" id="UP001152622">
    <property type="component" value="Chromosome 19"/>
</dbReference>